<keyword evidence="2" id="KW-0963">Cytoplasm</keyword>
<gene>
    <name evidence="9" type="ORF">FE782_19690</name>
</gene>
<evidence type="ECO:0000256" key="7">
    <source>
        <dbReference type="ARBA" id="ARBA00093797"/>
    </source>
</evidence>
<comment type="subcellular location">
    <subcellularLocation>
        <location evidence="1">Cytoplasm</location>
        <location evidence="1">Cytosol</location>
    </subcellularLocation>
</comment>
<dbReference type="AlphaFoldDB" id="A0A5R9G2K6"/>
<comment type="caution">
    <text evidence="9">The sequence shown here is derived from an EMBL/GenBank/DDBJ whole genome shotgun (WGS) entry which is preliminary data.</text>
</comment>
<evidence type="ECO:0000256" key="2">
    <source>
        <dbReference type="ARBA" id="ARBA00022490"/>
    </source>
</evidence>
<accession>A0A5R9G2K6</accession>
<evidence type="ECO:0000256" key="5">
    <source>
        <dbReference type="ARBA" id="ARBA00093765"/>
    </source>
</evidence>
<evidence type="ECO:0000313" key="9">
    <source>
        <dbReference type="EMBL" id="TLS50587.1"/>
    </source>
</evidence>
<reference evidence="9 10" key="1">
    <citation type="submission" date="2019-05" db="EMBL/GenBank/DDBJ databases">
        <authorList>
            <person name="Narsing Rao M.P."/>
            <person name="Li W.J."/>
        </authorList>
    </citation>
    <scope>NUCLEOTIDE SEQUENCE [LARGE SCALE GENOMIC DNA]</scope>
    <source>
        <strain evidence="9 10">SYSU_K30003</strain>
    </source>
</reference>
<evidence type="ECO:0000256" key="3">
    <source>
        <dbReference type="ARBA" id="ARBA00022795"/>
    </source>
</evidence>
<dbReference type="InterPro" id="IPR008622">
    <property type="entry name" value="FliT"/>
</dbReference>
<evidence type="ECO:0000256" key="4">
    <source>
        <dbReference type="ARBA" id="ARBA00023186"/>
    </source>
</evidence>
<comment type="function">
    <text evidence="5">May act as an export chaperone for the filament capping protein FliD.</text>
</comment>
<keyword evidence="9" id="KW-0969">Cilium</keyword>
<dbReference type="RefSeq" id="WP_138195954.1">
    <property type="nucleotide sequence ID" value="NZ_VCIW01000014.1"/>
</dbReference>
<proteinExistence type="inferred from homology"/>
<keyword evidence="4" id="KW-0143">Chaperone</keyword>
<keyword evidence="3" id="KW-1005">Bacterial flagellum biogenesis</keyword>
<feature type="compositionally biased region" description="Polar residues" evidence="8">
    <location>
        <begin position="88"/>
        <end position="100"/>
    </location>
</feature>
<organism evidence="9 10">
    <name type="scientific">Paenibacillus antri</name>
    <dbReference type="NCBI Taxonomy" id="2582848"/>
    <lineage>
        <taxon>Bacteria</taxon>
        <taxon>Bacillati</taxon>
        <taxon>Bacillota</taxon>
        <taxon>Bacilli</taxon>
        <taxon>Bacillales</taxon>
        <taxon>Paenibacillaceae</taxon>
        <taxon>Paenibacillus</taxon>
    </lineage>
</organism>
<sequence>MTSALTEAVNALKQATDSITRRLSQTTSEELEAYVEERERYIQSIRSSVGSAAPGEVEALKPTVDDVLAKDAFIVRRMTKLRDEASEKLNQTAQAKTQRTAYEPAQPVDSYFFDRKK</sequence>
<dbReference type="EMBL" id="VCIW01000014">
    <property type="protein sequence ID" value="TLS50587.1"/>
    <property type="molecule type" value="Genomic_DNA"/>
</dbReference>
<keyword evidence="9" id="KW-0966">Cell projection</keyword>
<dbReference type="Proteomes" id="UP000309676">
    <property type="component" value="Unassembled WGS sequence"/>
</dbReference>
<dbReference type="Pfam" id="PF05400">
    <property type="entry name" value="FliT"/>
    <property type="match status" value="1"/>
</dbReference>
<evidence type="ECO:0000313" key="10">
    <source>
        <dbReference type="Proteomes" id="UP000309676"/>
    </source>
</evidence>
<comment type="similarity">
    <text evidence="6">Belongs to the bacillales FliT family.</text>
</comment>
<keyword evidence="10" id="KW-1185">Reference proteome</keyword>
<name>A0A5R9G2K6_9BACL</name>
<protein>
    <recommendedName>
        <fullName evidence="7">Flagellar protein FliT</fullName>
    </recommendedName>
</protein>
<evidence type="ECO:0000256" key="1">
    <source>
        <dbReference type="ARBA" id="ARBA00004514"/>
    </source>
</evidence>
<evidence type="ECO:0000256" key="6">
    <source>
        <dbReference type="ARBA" id="ARBA00093785"/>
    </source>
</evidence>
<feature type="region of interest" description="Disordered" evidence="8">
    <location>
        <begin position="86"/>
        <end position="117"/>
    </location>
</feature>
<keyword evidence="9" id="KW-0282">Flagellum</keyword>
<evidence type="ECO:0000256" key="8">
    <source>
        <dbReference type="SAM" id="MobiDB-lite"/>
    </source>
</evidence>